<evidence type="ECO:0000256" key="1">
    <source>
        <dbReference type="ARBA" id="ARBA00004141"/>
    </source>
</evidence>
<evidence type="ECO:0000256" key="2">
    <source>
        <dbReference type="ARBA" id="ARBA00022692"/>
    </source>
</evidence>
<sequence>MLSKVLDAFWRAAAYCFHPRVILLSLLPVAVAGAAGFALAWFYWEPAVEAVRLGLERLPLLAPVMQWLNEMTNGVFRSVVGPLVVVALAVPVVLIAAMLLVSAFMGTALVSLVAKRRFPTLERRYGGSWWRGAVGMTGATGIAVLALVVSLPFWLIPPLALLLPPLIWGWLSYRVMSYDALAEHASADERHEIMRQQRTPLFVMGLVTGYLGAAPSLVWATGAMALPMMPLLLPLFVWLYTLVFAFAALWFTHYALAALDELRRARLGELLPSASPADGAIRPSAGSASAAP</sequence>
<dbReference type="Proteomes" id="UP001057498">
    <property type="component" value="Chromosome"/>
</dbReference>
<dbReference type="Pfam" id="PF07264">
    <property type="entry name" value="EI24"/>
    <property type="match status" value="1"/>
</dbReference>
<evidence type="ECO:0000313" key="6">
    <source>
        <dbReference type="EMBL" id="BDI08035.1"/>
    </source>
</evidence>
<feature type="transmembrane region" description="Helical" evidence="5">
    <location>
        <begin position="21"/>
        <end position="44"/>
    </location>
</feature>
<protein>
    <submittedName>
        <fullName evidence="6">Membrane protein</fullName>
    </submittedName>
</protein>
<comment type="subcellular location">
    <subcellularLocation>
        <location evidence="1">Membrane</location>
        <topology evidence="1">Multi-pass membrane protein</topology>
    </subcellularLocation>
</comment>
<reference evidence="6" key="1">
    <citation type="submission" date="2022-04" db="EMBL/GenBank/DDBJ databases">
        <title>Whole genome sequence of Sphaerotilus sp. FB-5.</title>
        <authorList>
            <person name="Takeda M."/>
            <person name="Narihara S."/>
            <person name="Akimoto M."/>
            <person name="Akimoto R."/>
            <person name="Nishiyashiki S."/>
            <person name="Murakami T."/>
        </authorList>
    </citation>
    <scope>NUCLEOTIDE SEQUENCE</scope>
    <source>
        <strain evidence="6">FB-5</strain>
    </source>
</reference>
<keyword evidence="3 5" id="KW-1133">Transmembrane helix</keyword>
<gene>
    <name evidence="6" type="ORF">CATMQ487_50050</name>
</gene>
<evidence type="ECO:0000256" key="4">
    <source>
        <dbReference type="ARBA" id="ARBA00023136"/>
    </source>
</evidence>
<feature type="transmembrane region" description="Helical" evidence="5">
    <location>
        <begin position="201"/>
        <end position="225"/>
    </location>
</feature>
<dbReference type="InterPro" id="IPR059112">
    <property type="entry name" value="CysZ/EI24"/>
</dbReference>
<feature type="transmembrane region" description="Helical" evidence="5">
    <location>
        <begin position="231"/>
        <end position="256"/>
    </location>
</feature>
<evidence type="ECO:0000256" key="5">
    <source>
        <dbReference type="SAM" id="Phobius"/>
    </source>
</evidence>
<keyword evidence="2 5" id="KW-0812">Transmembrane</keyword>
<evidence type="ECO:0000256" key="3">
    <source>
        <dbReference type="ARBA" id="ARBA00022989"/>
    </source>
</evidence>
<keyword evidence="7" id="KW-1185">Reference proteome</keyword>
<accession>A0ABN6PVW3</accession>
<feature type="transmembrane region" description="Helical" evidence="5">
    <location>
        <begin position="133"/>
        <end position="156"/>
    </location>
</feature>
<evidence type="ECO:0000313" key="7">
    <source>
        <dbReference type="Proteomes" id="UP001057498"/>
    </source>
</evidence>
<name>A0ABN6PVW3_9BURK</name>
<feature type="transmembrane region" description="Helical" evidence="5">
    <location>
        <begin position="79"/>
        <end position="112"/>
    </location>
</feature>
<dbReference type="EMBL" id="AP025730">
    <property type="protein sequence ID" value="BDI08035.1"/>
    <property type="molecule type" value="Genomic_DNA"/>
</dbReference>
<proteinExistence type="predicted"/>
<organism evidence="6 7">
    <name type="scientific">Sphaerotilus microaerophilus</name>
    <dbReference type="NCBI Taxonomy" id="2914710"/>
    <lineage>
        <taxon>Bacteria</taxon>
        <taxon>Pseudomonadati</taxon>
        <taxon>Pseudomonadota</taxon>
        <taxon>Betaproteobacteria</taxon>
        <taxon>Burkholderiales</taxon>
        <taxon>Sphaerotilaceae</taxon>
        <taxon>Sphaerotilus</taxon>
    </lineage>
</organism>
<keyword evidence="4 5" id="KW-0472">Membrane</keyword>
<dbReference type="RefSeq" id="WP_251971174.1">
    <property type="nucleotide sequence ID" value="NZ_AP025730.1"/>
</dbReference>